<keyword evidence="3" id="KW-0342">GTP-binding</keyword>
<dbReference type="PANTHER" id="PTHR43261">
    <property type="entry name" value="TRANSLATION ELONGATION FACTOR G-RELATED"/>
    <property type="match status" value="1"/>
</dbReference>
<reference evidence="6 7" key="1">
    <citation type="submission" date="2019-02" db="EMBL/GenBank/DDBJ databases">
        <title>Genome sequencing of the rare red list fungi Hericium alpestre (H. flagellum).</title>
        <authorList>
            <person name="Buettner E."/>
            <person name="Kellner H."/>
        </authorList>
    </citation>
    <scope>NUCLEOTIDE SEQUENCE [LARGE SCALE GENOMIC DNA]</scope>
    <source>
        <strain evidence="6 7">DSM 108284</strain>
    </source>
</reference>
<comment type="caution">
    <text evidence="6">The sequence shown here is derived from an EMBL/GenBank/DDBJ whole genome shotgun (WGS) entry which is preliminary data.</text>
</comment>
<evidence type="ECO:0000313" key="7">
    <source>
        <dbReference type="Proteomes" id="UP000298061"/>
    </source>
</evidence>
<dbReference type="GO" id="GO:0032543">
    <property type="term" value="P:mitochondrial translation"/>
    <property type="evidence" value="ECO:0007669"/>
    <property type="project" value="TreeGrafter"/>
</dbReference>
<dbReference type="InterPro" id="IPR053905">
    <property type="entry name" value="EF-G-like_DII"/>
</dbReference>
<dbReference type="OrthoDB" id="198619at2759"/>
<dbReference type="InterPro" id="IPR041095">
    <property type="entry name" value="EFG_II"/>
</dbReference>
<sequence length="620" mass="66467">MLSLLSHRLHPTPLAITLPVASLNPSDYTRAEPGIAGLIDLVKWEFWKQEPDGSSSRHALPTDIDGDAVTGILPADHLLATHLIPARTAIIESLAMYSDELMEKLLEMPSTPSAYAAIPGSMIMPHLREATLRAKVLPVLCGSAINHVGTEILMDYAGELLASPLDVVHEKQMSKPPVRLLAWKVAWDKKKGWMTFVRVYSGTLTRQSVLLNSTRNTKERVSKLLLLYASDVQEVDELPFGSVGVILGLKHTRTGDTLVSTNAPASVSNDVATITPPSAVMSASVVPQSHADLAPVEEALHALSRTDPSVRVETQEGQLLVHGLGALHLEIVEGRLKDEWGVRFEFGKRQVSYRESVSPIQPGADVDDTWSAMVSGQSVSARVSLSLRPLEDEEIADPAWEGNIVLDPDNKPLPAADGSQSSQEPLSHIARGVASALSASPHTSLPLSRLHIAVSSFQCPTDAPPSILAGASTVILRNRLKARPPGPLMEPFIRLRISVGDDAIGKVVKDLTEHGGEVLDLASANASADGDDVQAYSQDGLYIPPAWLSPSTADTSGGGANASLHRRTIHALAPLSQMLDYSTRLRALSGGHGQFEMANAGFRIVGEGRRLEILRAIGRA</sequence>
<accession>A0A4Z0AAZ1</accession>
<evidence type="ECO:0000313" key="6">
    <source>
        <dbReference type="EMBL" id="TFY83945.1"/>
    </source>
</evidence>
<keyword evidence="7" id="KW-1185">Reference proteome</keyword>
<evidence type="ECO:0000256" key="1">
    <source>
        <dbReference type="ARBA" id="ARBA00022741"/>
    </source>
</evidence>
<evidence type="ECO:0000259" key="5">
    <source>
        <dbReference type="SMART" id="SM00838"/>
    </source>
</evidence>
<dbReference type="Proteomes" id="UP000298061">
    <property type="component" value="Unassembled WGS sequence"/>
</dbReference>
<dbReference type="InterPro" id="IPR009000">
    <property type="entry name" value="Transl_B-barrel_sf"/>
</dbReference>
<dbReference type="PANTHER" id="PTHR43261:SF1">
    <property type="entry name" value="RIBOSOME-RELEASING FACTOR 2, MITOCHONDRIAL"/>
    <property type="match status" value="1"/>
</dbReference>
<dbReference type="GO" id="GO:0005525">
    <property type="term" value="F:GTP binding"/>
    <property type="evidence" value="ECO:0007669"/>
    <property type="project" value="UniProtKB-KW"/>
</dbReference>
<dbReference type="InterPro" id="IPR027417">
    <property type="entry name" value="P-loop_NTPase"/>
</dbReference>
<dbReference type="SUPFAM" id="SSF50447">
    <property type="entry name" value="Translation proteins"/>
    <property type="match status" value="1"/>
</dbReference>
<name>A0A4Z0AAZ1_9AGAM</name>
<dbReference type="AlphaFoldDB" id="A0A4Z0AAZ1"/>
<feature type="region of interest" description="Disordered" evidence="4">
    <location>
        <begin position="406"/>
        <end position="425"/>
    </location>
</feature>
<dbReference type="Gene3D" id="3.30.70.240">
    <property type="match status" value="1"/>
</dbReference>
<dbReference type="InterPro" id="IPR000640">
    <property type="entry name" value="EFG_V-like"/>
</dbReference>
<gene>
    <name evidence="6" type="ORF">EWM64_g76</name>
</gene>
<dbReference type="SMART" id="SM00838">
    <property type="entry name" value="EFG_C"/>
    <property type="match status" value="1"/>
</dbReference>
<dbReference type="GO" id="GO:0005739">
    <property type="term" value="C:mitochondrion"/>
    <property type="evidence" value="ECO:0007669"/>
    <property type="project" value="TreeGrafter"/>
</dbReference>
<evidence type="ECO:0000256" key="2">
    <source>
        <dbReference type="ARBA" id="ARBA00022917"/>
    </source>
</evidence>
<dbReference type="SUPFAM" id="SSF54980">
    <property type="entry name" value="EF-G C-terminal domain-like"/>
    <property type="match status" value="2"/>
</dbReference>
<dbReference type="EMBL" id="SFCI01000003">
    <property type="protein sequence ID" value="TFY83945.1"/>
    <property type="molecule type" value="Genomic_DNA"/>
</dbReference>
<dbReference type="Gene3D" id="3.30.70.870">
    <property type="entry name" value="Elongation Factor G (Translational Gtpase), domain 3"/>
    <property type="match status" value="1"/>
</dbReference>
<evidence type="ECO:0000256" key="3">
    <source>
        <dbReference type="ARBA" id="ARBA00023134"/>
    </source>
</evidence>
<dbReference type="Pfam" id="PF14492">
    <property type="entry name" value="EFG_III"/>
    <property type="match status" value="1"/>
</dbReference>
<dbReference type="Pfam" id="PF22042">
    <property type="entry name" value="EF-G_D2"/>
    <property type="match status" value="1"/>
</dbReference>
<organism evidence="6 7">
    <name type="scientific">Hericium alpestre</name>
    <dbReference type="NCBI Taxonomy" id="135208"/>
    <lineage>
        <taxon>Eukaryota</taxon>
        <taxon>Fungi</taxon>
        <taxon>Dikarya</taxon>
        <taxon>Basidiomycota</taxon>
        <taxon>Agaricomycotina</taxon>
        <taxon>Agaricomycetes</taxon>
        <taxon>Russulales</taxon>
        <taxon>Hericiaceae</taxon>
        <taxon>Hericium</taxon>
    </lineage>
</organism>
<dbReference type="GO" id="GO:0003924">
    <property type="term" value="F:GTPase activity"/>
    <property type="evidence" value="ECO:0007669"/>
    <property type="project" value="TreeGrafter"/>
</dbReference>
<evidence type="ECO:0000256" key="4">
    <source>
        <dbReference type="SAM" id="MobiDB-lite"/>
    </source>
</evidence>
<dbReference type="SUPFAM" id="SSF52540">
    <property type="entry name" value="P-loop containing nucleoside triphosphate hydrolases"/>
    <property type="match status" value="1"/>
</dbReference>
<dbReference type="STRING" id="135208.A0A4Z0AAZ1"/>
<keyword evidence="2" id="KW-0648">Protein biosynthesis</keyword>
<protein>
    <recommendedName>
        <fullName evidence="5">Elongation factor EFG domain-containing protein</fullName>
    </recommendedName>
</protein>
<proteinExistence type="predicted"/>
<dbReference type="Gene3D" id="3.40.50.300">
    <property type="entry name" value="P-loop containing nucleotide triphosphate hydrolases"/>
    <property type="match status" value="1"/>
</dbReference>
<dbReference type="InterPro" id="IPR035647">
    <property type="entry name" value="EFG_III/V"/>
</dbReference>
<dbReference type="GO" id="GO:0032790">
    <property type="term" value="P:ribosome disassembly"/>
    <property type="evidence" value="ECO:0007669"/>
    <property type="project" value="TreeGrafter"/>
</dbReference>
<feature type="domain" description="Elongation factor EFG" evidence="5">
    <location>
        <begin position="487"/>
        <end position="613"/>
    </location>
</feature>
<dbReference type="Gene3D" id="2.40.30.10">
    <property type="entry name" value="Translation factors"/>
    <property type="match status" value="1"/>
</dbReference>
<keyword evidence="1" id="KW-0547">Nucleotide-binding</keyword>